<dbReference type="AlphaFoldDB" id="A0A6J4RCX6"/>
<sequence>GLPRHLLLLRPGGRHGRAHQGIVVLPVVRHLREPPDRRPPGRPAVPGGEQRAAPPVPQLRQGRAVARRALHALRDRARLPRSRDRAGVGFPRKRSL</sequence>
<feature type="region of interest" description="Disordered" evidence="1">
    <location>
        <begin position="31"/>
        <end position="96"/>
    </location>
</feature>
<dbReference type="EMBL" id="CADCVJ010000087">
    <property type="protein sequence ID" value="CAA9470506.1"/>
    <property type="molecule type" value="Genomic_DNA"/>
</dbReference>
<proteinExistence type="predicted"/>
<evidence type="ECO:0000313" key="2">
    <source>
        <dbReference type="EMBL" id="CAA9470506.1"/>
    </source>
</evidence>
<evidence type="ECO:0000256" key="1">
    <source>
        <dbReference type="SAM" id="MobiDB-lite"/>
    </source>
</evidence>
<organism evidence="2">
    <name type="scientific">uncultured Solirubrobacteraceae bacterium</name>
    <dbReference type="NCBI Taxonomy" id="1162706"/>
    <lineage>
        <taxon>Bacteria</taxon>
        <taxon>Bacillati</taxon>
        <taxon>Actinomycetota</taxon>
        <taxon>Thermoleophilia</taxon>
        <taxon>Solirubrobacterales</taxon>
        <taxon>Solirubrobacteraceae</taxon>
        <taxon>environmental samples</taxon>
    </lineage>
</organism>
<feature type="compositionally biased region" description="Basic and acidic residues" evidence="1">
    <location>
        <begin position="72"/>
        <end position="86"/>
    </location>
</feature>
<accession>A0A6J4RCX6</accession>
<protein>
    <submittedName>
        <fullName evidence="2">Uncharacterized protein</fullName>
    </submittedName>
</protein>
<gene>
    <name evidence="2" type="ORF">AVDCRST_MAG38-1259</name>
</gene>
<feature type="non-terminal residue" evidence="2">
    <location>
        <position position="1"/>
    </location>
</feature>
<name>A0A6J4RCX6_9ACTN</name>
<feature type="non-terminal residue" evidence="2">
    <location>
        <position position="96"/>
    </location>
</feature>
<reference evidence="2" key="1">
    <citation type="submission" date="2020-02" db="EMBL/GenBank/DDBJ databases">
        <authorList>
            <person name="Meier V. D."/>
        </authorList>
    </citation>
    <scope>NUCLEOTIDE SEQUENCE</scope>
    <source>
        <strain evidence="2">AVDCRST_MAG38</strain>
    </source>
</reference>